<organism evidence="2 3">
    <name type="scientific">Tetrahymena thermophila (strain SB210)</name>
    <dbReference type="NCBI Taxonomy" id="312017"/>
    <lineage>
        <taxon>Eukaryota</taxon>
        <taxon>Sar</taxon>
        <taxon>Alveolata</taxon>
        <taxon>Ciliophora</taxon>
        <taxon>Intramacronucleata</taxon>
        <taxon>Oligohymenophorea</taxon>
        <taxon>Hymenostomatida</taxon>
        <taxon>Tetrahymenina</taxon>
        <taxon>Tetrahymenidae</taxon>
        <taxon>Tetrahymena</taxon>
    </lineage>
</organism>
<dbReference type="PANTHER" id="PTHR23084:SF179">
    <property type="entry name" value="OS10G0565000 PROTEIN"/>
    <property type="match status" value="1"/>
</dbReference>
<dbReference type="PROSITE" id="PS50096">
    <property type="entry name" value="IQ"/>
    <property type="match status" value="1"/>
</dbReference>
<dbReference type="eggNOG" id="KOG0229">
    <property type="taxonomic scope" value="Eukaryota"/>
</dbReference>
<evidence type="ECO:0000256" key="1">
    <source>
        <dbReference type="ARBA" id="ARBA00022737"/>
    </source>
</evidence>
<dbReference type="InterPro" id="IPR003409">
    <property type="entry name" value="MORN"/>
</dbReference>
<dbReference type="STRING" id="312017.Q22YB0"/>
<dbReference type="RefSeq" id="XP_001010359.2">
    <property type="nucleotide sequence ID" value="XM_001010359.2"/>
</dbReference>
<name>Q22YB0_TETTS</name>
<dbReference type="InParanoid" id="Q22YB0"/>
<dbReference type="SUPFAM" id="SSF82185">
    <property type="entry name" value="Histone H3 K4-specific methyltransferase SET7/9 N-terminal domain"/>
    <property type="match status" value="2"/>
</dbReference>
<dbReference type="HOGENOM" id="CLU_376661_0_0_1"/>
<gene>
    <name evidence="2" type="ORF">TTHERM_00354600</name>
</gene>
<dbReference type="EMBL" id="GG662749">
    <property type="protein sequence ID" value="EAR90114.2"/>
    <property type="molecule type" value="Genomic_DNA"/>
</dbReference>
<dbReference type="KEGG" id="tet:TTHERM_00354600"/>
<evidence type="ECO:0000313" key="3">
    <source>
        <dbReference type="Proteomes" id="UP000009168"/>
    </source>
</evidence>
<accession>Q22YB0</accession>
<protein>
    <submittedName>
        <fullName evidence="2">IQ calmodulin-binding motif protein</fullName>
    </submittedName>
</protein>
<evidence type="ECO:0000313" key="2">
    <source>
        <dbReference type="EMBL" id="EAR90114.2"/>
    </source>
</evidence>
<dbReference type="Proteomes" id="UP000009168">
    <property type="component" value="Unassembled WGS sequence"/>
</dbReference>
<dbReference type="Gene3D" id="2.20.110.10">
    <property type="entry name" value="Histone H3 K4-specific methyltransferase SET7/9 N-terminal domain"/>
    <property type="match status" value="4"/>
</dbReference>
<dbReference type="SMART" id="SM00698">
    <property type="entry name" value="MORN"/>
    <property type="match status" value="9"/>
</dbReference>
<reference evidence="3" key="1">
    <citation type="journal article" date="2006" name="PLoS Biol.">
        <title>Macronuclear genome sequence of the ciliate Tetrahymena thermophila, a model eukaryote.</title>
        <authorList>
            <person name="Eisen J.A."/>
            <person name="Coyne R.S."/>
            <person name="Wu M."/>
            <person name="Wu D."/>
            <person name="Thiagarajan M."/>
            <person name="Wortman J.R."/>
            <person name="Badger J.H."/>
            <person name="Ren Q."/>
            <person name="Amedeo P."/>
            <person name="Jones K.M."/>
            <person name="Tallon L.J."/>
            <person name="Delcher A.L."/>
            <person name="Salzberg S.L."/>
            <person name="Silva J.C."/>
            <person name="Haas B.J."/>
            <person name="Majoros W.H."/>
            <person name="Farzad M."/>
            <person name="Carlton J.M."/>
            <person name="Smith R.K. Jr."/>
            <person name="Garg J."/>
            <person name="Pearlman R.E."/>
            <person name="Karrer K.M."/>
            <person name="Sun L."/>
            <person name="Manning G."/>
            <person name="Elde N.C."/>
            <person name="Turkewitz A.P."/>
            <person name="Asai D.J."/>
            <person name="Wilkes D.E."/>
            <person name="Wang Y."/>
            <person name="Cai H."/>
            <person name="Collins K."/>
            <person name="Stewart B.A."/>
            <person name="Lee S.R."/>
            <person name="Wilamowska K."/>
            <person name="Weinberg Z."/>
            <person name="Ruzzo W.L."/>
            <person name="Wloga D."/>
            <person name="Gaertig J."/>
            <person name="Frankel J."/>
            <person name="Tsao C.-C."/>
            <person name="Gorovsky M.A."/>
            <person name="Keeling P.J."/>
            <person name="Waller R.F."/>
            <person name="Patron N.J."/>
            <person name="Cherry J.M."/>
            <person name="Stover N.A."/>
            <person name="Krieger C.J."/>
            <person name="del Toro C."/>
            <person name="Ryder H.F."/>
            <person name="Williamson S.C."/>
            <person name="Barbeau R.A."/>
            <person name="Hamilton E.P."/>
            <person name="Orias E."/>
        </authorList>
    </citation>
    <scope>NUCLEOTIDE SEQUENCE [LARGE SCALE GENOMIC DNA]</scope>
    <source>
        <strain evidence="3">SB210</strain>
    </source>
</reference>
<keyword evidence="3" id="KW-1185">Reference proteome</keyword>
<dbReference type="Pfam" id="PF02493">
    <property type="entry name" value="MORN"/>
    <property type="match status" value="9"/>
</dbReference>
<dbReference type="PANTHER" id="PTHR23084">
    <property type="entry name" value="PHOSPHATIDYLINOSITOL-4-PHOSPHATE 5-KINASE RELATED"/>
    <property type="match status" value="1"/>
</dbReference>
<sequence>MGNCCGQQQINNGEVPSNLIFKDNQYLAMAPALEEGEEVKEDYQDVEEQNEEDKILMQNNIQMIQEQGFADNTNIEQLQQNPIVFQQLEANNLSKNEDVVDVSSNMIQNLSYTSAAAAPSDSSAIKRKSTFKPTYVETDPKVIEEQRKRKENEEKNRIVEYYANLNKEYEITKIQALYRSHRSRQEAKEIKENKKVYLTEKEKAYSPNSKSAQPYQQQKVVLNSILQKLVDTYGRFNPYNPEIKKNQRVKKIICDLDKVKLNIPYVFSNSKGIYTGEWKKGLRHGYGTFVTENQIYEGYWEENYASGYGRTIFINGDMYQGDYFKDQAQGQGIYITKDKSKYEGQFSNNKPHGYGKESWYDGSKFVGTFVMGKKQGEGKFYFRDGSVYHGNFENNMFNGKGKYIWPDGREYEGLWKDNKMHGEGVYTWPDGRQYTGPYIDGKRDGSGYFKWPKGESYQGQWRFGLQHGVGYYTDDKKITKKGYWKFGKFQGFV</sequence>
<dbReference type="OrthoDB" id="282259at2759"/>
<keyword evidence="1" id="KW-0677">Repeat</keyword>
<dbReference type="AlphaFoldDB" id="Q22YB0"/>
<dbReference type="GeneID" id="7845862"/>
<proteinExistence type="predicted"/>